<comment type="similarity">
    <text evidence="3 8">Belongs to the COQ9 family.</text>
</comment>
<keyword evidence="11" id="KW-1185">Reference proteome</keyword>
<evidence type="ECO:0000256" key="1">
    <source>
        <dbReference type="ARBA" id="ARBA00004173"/>
    </source>
</evidence>
<dbReference type="AlphaFoldDB" id="A0A9P8ZY63"/>
<proteinExistence type="inferred from homology"/>
<evidence type="ECO:0000256" key="7">
    <source>
        <dbReference type="ARBA" id="ARBA00023128"/>
    </source>
</evidence>
<dbReference type="RefSeq" id="XP_045957990.1">
    <property type="nucleotide sequence ID" value="XM_046107217.1"/>
</dbReference>
<dbReference type="EMBL" id="JAGPXC010000004">
    <property type="protein sequence ID" value="KAH6653720.1"/>
    <property type="molecule type" value="Genomic_DNA"/>
</dbReference>
<accession>A0A9P8ZY63</accession>
<evidence type="ECO:0000256" key="5">
    <source>
        <dbReference type="ARBA" id="ARBA00022946"/>
    </source>
</evidence>
<evidence type="ECO:0000313" key="10">
    <source>
        <dbReference type="EMBL" id="KAH6653720.1"/>
    </source>
</evidence>
<keyword evidence="5" id="KW-0809">Transit peptide</keyword>
<dbReference type="PANTHER" id="PTHR21427:SF19">
    <property type="entry name" value="UBIQUINONE BIOSYNTHESIS PROTEIN COQ9, MITOCHONDRIAL"/>
    <property type="match status" value="1"/>
</dbReference>
<dbReference type="GO" id="GO:0008289">
    <property type="term" value="F:lipid binding"/>
    <property type="evidence" value="ECO:0007669"/>
    <property type="project" value="UniProtKB-UniRule"/>
</dbReference>
<dbReference type="InterPro" id="IPR013718">
    <property type="entry name" value="COQ9_C"/>
</dbReference>
<gene>
    <name evidence="10" type="ORF">BKA67DRAFT_658063</name>
</gene>
<evidence type="ECO:0000256" key="4">
    <source>
        <dbReference type="ARBA" id="ARBA00022688"/>
    </source>
</evidence>
<sequence>MVPSRALARLARAPQPCASAAARSSSLRSYHSYDHPAPPGAFNATERAILSAAYAHVPEHGFSQHALALGARDAGYLDMSATILPNGPFSLIKYHLVTKREGLVPKSKDIFAPGAEAERLPTNDKVERLTWERLLENRDVIHRWQEALAVMAQPSLIPASLHELALLSDDIYHLSGDKAVDPTWYTKRASLSTTYAAAELFMTNDRSYGYDETRAFLQRRLAESSGLGSVVGNIGQWVGFTAAAGVNVLRSKGVRI</sequence>
<comment type="pathway">
    <text evidence="2 8">Cofactor biosynthesis; ubiquinone biosynthesis.</text>
</comment>
<comment type="subcellular location">
    <subcellularLocation>
        <location evidence="1 8">Mitochondrion</location>
    </subcellularLocation>
</comment>
<dbReference type="GO" id="GO:0006744">
    <property type="term" value="P:ubiquinone biosynthetic process"/>
    <property type="evidence" value="ECO:0007669"/>
    <property type="project" value="UniProtKB-UniRule"/>
</dbReference>
<dbReference type="Gene3D" id="1.10.357.10">
    <property type="entry name" value="Tetracycline Repressor, domain 2"/>
    <property type="match status" value="1"/>
</dbReference>
<keyword evidence="7 8" id="KW-0496">Mitochondrion</keyword>
<comment type="function">
    <text evidence="8">Membrane-associated protein that warps the membrane surface to access and bind aromatic isoprenes with high specificity, including ubiquinone (CoQ) isoprene intermediates and presents them directly to Coq7, therefore facilitating the Coq7-mediated hydroxylase step. Participates in the biosynthesis of coenzyme Q, also named ubiquinone, an essential lipid-soluble electron transporter for aerobic cellular respiration.</text>
</comment>
<feature type="domain" description="COQ9 C-terminal" evidence="9">
    <location>
        <begin position="157"/>
        <end position="225"/>
    </location>
</feature>
<evidence type="ECO:0000313" key="11">
    <source>
        <dbReference type="Proteomes" id="UP000758603"/>
    </source>
</evidence>
<organism evidence="10 11">
    <name type="scientific">Truncatella angustata</name>
    <dbReference type="NCBI Taxonomy" id="152316"/>
    <lineage>
        <taxon>Eukaryota</taxon>
        <taxon>Fungi</taxon>
        <taxon>Dikarya</taxon>
        <taxon>Ascomycota</taxon>
        <taxon>Pezizomycotina</taxon>
        <taxon>Sordariomycetes</taxon>
        <taxon>Xylariomycetidae</taxon>
        <taxon>Amphisphaeriales</taxon>
        <taxon>Sporocadaceae</taxon>
        <taxon>Truncatella</taxon>
    </lineage>
</organism>
<evidence type="ECO:0000259" key="9">
    <source>
        <dbReference type="Pfam" id="PF08511"/>
    </source>
</evidence>
<evidence type="ECO:0000256" key="6">
    <source>
        <dbReference type="ARBA" id="ARBA00023121"/>
    </source>
</evidence>
<dbReference type="InterPro" id="IPR012762">
    <property type="entry name" value="Ubiq_biosynth_COQ9"/>
</dbReference>
<keyword evidence="10" id="KW-0830">Ubiquinone</keyword>
<keyword evidence="4 8" id="KW-0831">Ubiquinone biosynthesis</keyword>
<dbReference type="OrthoDB" id="619536at2759"/>
<evidence type="ECO:0000256" key="3">
    <source>
        <dbReference type="ARBA" id="ARBA00010766"/>
    </source>
</evidence>
<name>A0A9P8ZY63_9PEZI</name>
<keyword evidence="6 8" id="KW-0446">Lipid-binding</keyword>
<comment type="caution">
    <text evidence="10">The sequence shown here is derived from an EMBL/GenBank/DDBJ whole genome shotgun (WGS) entry which is preliminary data.</text>
</comment>
<protein>
    <recommendedName>
        <fullName evidence="8">Ubiquinone biosynthesis protein</fullName>
    </recommendedName>
</protein>
<evidence type="ECO:0000256" key="2">
    <source>
        <dbReference type="ARBA" id="ARBA00004749"/>
    </source>
</evidence>
<reference evidence="10" key="1">
    <citation type="journal article" date="2021" name="Nat. Commun.">
        <title>Genetic determinants of endophytism in the Arabidopsis root mycobiome.</title>
        <authorList>
            <person name="Mesny F."/>
            <person name="Miyauchi S."/>
            <person name="Thiergart T."/>
            <person name="Pickel B."/>
            <person name="Atanasova L."/>
            <person name="Karlsson M."/>
            <person name="Huettel B."/>
            <person name="Barry K.W."/>
            <person name="Haridas S."/>
            <person name="Chen C."/>
            <person name="Bauer D."/>
            <person name="Andreopoulos W."/>
            <person name="Pangilinan J."/>
            <person name="LaButti K."/>
            <person name="Riley R."/>
            <person name="Lipzen A."/>
            <person name="Clum A."/>
            <person name="Drula E."/>
            <person name="Henrissat B."/>
            <person name="Kohler A."/>
            <person name="Grigoriev I.V."/>
            <person name="Martin F.M."/>
            <person name="Hacquard S."/>
        </authorList>
    </citation>
    <scope>NUCLEOTIDE SEQUENCE</scope>
    <source>
        <strain evidence="10">MPI-SDFR-AT-0073</strain>
    </source>
</reference>
<dbReference type="NCBIfam" id="TIGR02396">
    <property type="entry name" value="diverge_rpsU"/>
    <property type="match status" value="1"/>
</dbReference>
<evidence type="ECO:0000256" key="8">
    <source>
        <dbReference type="RuleBase" id="RU366063"/>
    </source>
</evidence>
<dbReference type="FunFam" id="1.10.357.10:FF:000004">
    <property type="entry name" value="Ubiquinone biosynthesis protein COQ9, mitochondrial"/>
    <property type="match status" value="1"/>
</dbReference>
<dbReference type="GO" id="GO:0005743">
    <property type="term" value="C:mitochondrial inner membrane"/>
    <property type="evidence" value="ECO:0007669"/>
    <property type="project" value="TreeGrafter"/>
</dbReference>
<dbReference type="Pfam" id="PF08511">
    <property type="entry name" value="COQ9"/>
    <property type="match status" value="1"/>
</dbReference>
<dbReference type="Proteomes" id="UP000758603">
    <property type="component" value="Unassembled WGS sequence"/>
</dbReference>
<dbReference type="GeneID" id="70136108"/>
<dbReference type="PANTHER" id="PTHR21427">
    <property type="entry name" value="UBIQUINONE BIOSYNTHESIS PROTEIN COQ9, MITOCHONDRIAL"/>
    <property type="match status" value="1"/>
</dbReference>